<evidence type="ECO:0000313" key="4">
    <source>
        <dbReference type="Proteomes" id="UP000051006"/>
    </source>
</evidence>
<dbReference type="Gene3D" id="2.40.50.140">
    <property type="entry name" value="Nucleic acid-binding proteins"/>
    <property type="match status" value="1"/>
</dbReference>
<dbReference type="PANTHER" id="PTHR10724:SF10">
    <property type="entry name" value="S1 RNA-BINDING DOMAIN-CONTAINING PROTEIN 1"/>
    <property type="match status" value="1"/>
</dbReference>
<gene>
    <name evidence="3" type="ORF">IV57_GL001917</name>
</gene>
<dbReference type="SUPFAM" id="SSF50249">
    <property type="entry name" value="Nucleic acid-binding proteins"/>
    <property type="match status" value="1"/>
</dbReference>
<dbReference type="InterPro" id="IPR050437">
    <property type="entry name" value="Ribos_protein_bS1-like"/>
</dbReference>
<evidence type="ECO:0000256" key="1">
    <source>
        <dbReference type="ARBA" id="ARBA00025604"/>
    </source>
</evidence>
<dbReference type="AlphaFoldDB" id="A0A0R2L3D7"/>
<dbReference type="PATRIC" id="fig|993692.3.peg.1946"/>
<dbReference type="SMART" id="SM00316">
    <property type="entry name" value="S1"/>
    <property type="match status" value="1"/>
</dbReference>
<accession>A0A0R2L3D7</accession>
<reference evidence="3 4" key="1">
    <citation type="journal article" date="2015" name="Genome Announc.">
        <title>Expanding the biotechnology potential of lactobacilli through comparative genomics of 213 strains and associated genera.</title>
        <authorList>
            <person name="Sun Z."/>
            <person name="Harris H.M."/>
            <person name="McCann A."/>
            <person name="Guo C."/>
            <person name="Argimon S."/>
            <person name="Zhang W."/>
            <person name="Yang X."/>
            <person name="Jeffery I.B."/>
            <person name="Cooney J.C."/>
            <person name="Kagawa T.F."/>
            <person name="Liu W."/>
            <person name="Song Y."/>
            <person name="Salvetti E."/>
            <person name="Wrobel A."/>
            <person name="Rasinkangas P."/>
            <person name="Parkhill J."/>
            <person name="Rea M.C."/>
            <person name="O'Sullivan O."/>
            <person name="Ritari J."/>
            <person name="Douillard F.P."/>
            <person name="Paul Ross R."/>
            <person name="Yang R."/>
            <person name="Briner A.E."/>
            <person name="Felis G.E."/>
            <person name="de Vos W.M."/>
            <person name="Barrangou R."/>
            <person name="Klaenhammer T.R."/>
            <person name="Caufield P.W."/>
            <person name="Cui Y."/>
            <person name="Zhang H."/>
            <person name="O'Toole P.W."/>
        </authorList>
    </citation>
    <scope>NUCLEOTIDE SEQUENCE [LARGE SCALE GENOMIC DNA]</scope>
    <source>
        <strain evidence="3 4">DSM 24716</strain>
    </source>
</reference>
<evidence type="ECO:0000313" key="3">
    <source>
        <dbReference type="EMBL" id="KRN96312.1"/>
    </source>
</evidence>
<dbReference type="GO" id="GO:0003735">
    <property type="term" value="F:structural constituent of ribosome"/>
    <property type="evidence" value="ECO:0007669"/>
    <property type="project" value="TreeGrafter"/>
</dbReference>
<dbReference type="OrthoDB" id="9810507at2"/>
<dbReference type="PANTHER" id="PTHR10724">
    <property type="entry name" value="30S RIBOSOMAL PROTEIN S1"/>
    <property type="match status" value="1"/>
</dbReference>
<dbReference type="Pfam" id="PF00575">
    <property type="entry name" value="S1"/>
    <property type="match status" value="1"/>
</dbReference>
<feature type="domain" description="S1 motif" evidence="2">
    <location>
        <begin position="4"/>
        <end position="73"/>
    </location>
</feature>
<dbReference type="STRING" id="993692.IV57_GL001917"/>
<sequence length="128" mass="14685">MRIGDKITGVISGVQSYGVFVKFDGEHQGLIHISELKHGFVADLNDKYKVGDKVDVIVMGIDEYNQKISLSMRALKPEKLGRPILHKHFWTDYRDKIGYKTIAQHKNEWVNAALKRISEKKQNNSTFL</sequence>
<name>A0A0R2L3D7_9LACO</name>
<dbReference type="InterPro" id="IPR003029">
    <property type="entry name" value="S1_domain"/>
</dbReference>
<evidence type="ECO:0000259" key="2">
    <source>
        <dbReference type="PROSITE" id="PS50126"/>
    </source>
</evidence>
<protein>
    <submittedName>
        <fullName evidence="3">General stress protein 13</fullName>
    </submittedName>
</protein>
<keyword evidence="4" id="KW-1185">Reference proteome</keyword>
<dbReference type="EMBL" id="JQCF01000040">
    <property type="protein sequence ID" value="KRN96312.1"/>
    <property type="molecule type" value="Genomic_DNA"/>
</dbReference>
<comment type="function">
    <text evidence="1">Binds mRNA; thus facilitating recognition of the initiation point. It is needed to translate mRNA with a short Shine-Dalgarno (SD) purine-rich sequence.</text>
</comment>
<dbReference type="GO" id="GO:0003729">
    <property type="term" value="F:mRNA binding"/>
    <property type="evidence" value="ECO:0007669"/>
    <property type="project" value="TreeGrafter"/>
</dbReference>
<dbReference type="FunFam" id="2.40.50.140:FF:000103">
    <property type="entry name" value="protein RRP5 homolog"/>
    <property type="match status" value="1"/>
</dbReference>
<dbReference type="InterPro" id="IPR012340">
    <property type="entry name" value="NA-bd_OB-fold"/>
</dbReference>
<dbReference type="GO" id="GO:0006412">
    <property type="term" value="P:translation"/>
    <property type="evidence" value="ECO:0007669"/>
    <property type="project" value="TreeGrafter"/>
</dbReference>
<proteinExistence type="predicted"/>
<comment type="caution">
    <text evidence="3">The sequence shown here is derived from an EMBL/GenBank/DDBJ whole genome shotgun (WGS) entry which is preliminary data.</text>
</comment>
<dbReference type="RefSeq" id="WP_057881798.1">
    <property type="nucleotide sequence ID" value="NZ_JQCF01000040.1"/>
</dbReference>
<dbReference type="NCBIfam" id="NF040579">
    <property type="entry name" value="S1_dom_CvfD"/>
    <property type="match status" value="1"/>
</dbReference>
<dbReference type="Proteomes" id="UP000051006">
    <property type="component" value="Unassembled WGS sequence"/>
</dbReference>
<dbReference type="PROSITE" id="PS50126">
    <property type="entry name" value="S1"/>
    <property type="match status" value="1"/>
</dbReference>
<organism evidence="3 4">
    <name type="scientific">Companilactobacillus kimchiensis</name>
    <dbReference type="NCBI Taxonomy" id="993692"/>
    <lineage>
        <taxon>Bacteria</taxon>
        <taxon>Bacillati</taxon>
        <taxon>Bacillota</taxon>
        <taxon>Bacilli</taxon>
        <taxon>Lactobacillales</taxon>
        <taxon>Lactobacillaceae</taxon>
        <taxon>Companilactobacillus</taxon>
    </lineage>
</organism>